<keyword evidence="2" id="KW-0732">Signal</keyword>
<reference evidence="3 4" key="1">
    <citation type="submission" date="2020-08" db="EMBL/GenBank/DDBJ databases">
        <title>Genomic Encyclopedia of Type Strains, Phase IV (KMG-IV): sequencing the most valuable type-strain genomes for metagenomic binning, comparative biology and taxonomic classification.</title>
        <authorList>
            <person name="Goeker M."/>
        </authorList>
    </citation>
    <scope>NUCLEOTIDE SEQUENCE [LARGE SCALE GENOMIC DNA]</scope>
    <source>
        <strain evidence="3 4">DSM 27163</strain>
    </source>
</reference>
<evidence type="ECO:0000256" key="2">
    <source>
        <dbReference type="SAM" id="SignalP"/>
    </source>
</evidence>
<feature type="compositionally biased region" description="Low complexity" evidence="1">
    <location>
        <begin position="39"/>
        <end position="57"/>
    </location>
</feature>
<evidence type="ECO:0000313" key="4">
    <source>
        <dbReference type="Proteomes" id="UP000537161"/>
    </source>
</evidence>
<dbReference type="RefSeq" id="WP_184096134.1">
    <property type="nucleotide sequence ID" value="NZ_JACIJH010000002.1"/>
</dbReference>
<keyword evidence="4" id="KW-1185">Reference proteome</keyword>
<sequence length="57" mass="5212">MKTIFAQAATFALSAAGALAIIVGVIDQPPVAPGATGHPVGASGAAAAASPAVGPMA</sequence>
<gene>
    <name evidence="3" type="ORF">FHR21_001113</name>
</gene>
<evidence type="ECO:0000256" key="1">
    <source>
        <dbReference type="SAM" id="MobiDB-lite"/>
    </source>
</evidence>
<evidence type="ECO:0000313" key="3">
    <source>
        <dbReference type="EMBL" id="MBB5705780.1"/>
    </source>
</evidence>
<name>A0A7W9ER36_9SPHN</name>
<organism evidence="3 4">
    <name type="scientific">Sphingopyxis panaciterrulae</name>
    <dbReference type="NCBI Taxonomy" id="462372"/>
    <lineage>
        <taxon>Bacteria</taxon>
        <taxon>Pseudomonadati</taxon>
        <taxon>Pseudomonadota</taxon>
        <taxon>Alphaproteobacteria</taxon>
        <taxon>Sphingomonadales</taxon>
        <taxon>Sphingomonadaceae</taxon>
        <taxon>Sphingopyxis</taxon>
    </lineage>
</organism>
<proteinExistence type="predicted"/>
<protein>
    <submittedName>
        <fullName evidence="3">Uncharacterized protein</fullName>
    </submittedName>
</protein>
<comment type="caution">
    <text evidence="3">The sequence shown here is derived from an EMBL/GenBank/DDBJ whole genome shotgun (WGS) entry which is preliminary data.</text>
</comment>
<dbReference type="AlphaFoldDB" id="A0A7W9ER36"/>
<dbReference type="Proteomes" id="UP000537161">
    <property type="component" value="Unassembled WGS sequence"/>
</dbReference>
<feature type="signal peptide" evidence="2">
    <location>
        <begin position="1"/>
        <end position="20"/>
    </location>
</feature>
<accession>A0A7W9ER36</accession>
<feature type="chain" id="PRO_5030509738" evidence="2">
    <location>
        <begin position="21"/>
        <end position="57"/>
    </location>
</feature>
<feature type="region of interest" description="Disordered" evidence="1">
    <location>
        <begin position="36"/>
        <end position="57"/>
    </location>
</feature>
<dbReference type="EMBL" id="JACIJH010000002">
    <property type="protein sequence ID" value="MBB5705780.1"/>
    <property type="molecule type" value="Genomic_DNA"/>
</dbReference>